<feature type="region of interest" description="Disordered" evidence="1">
    <location>
        <begin position="147"/>
        <end position="173"/>
    </location>
</feature>
<feature type="signal peptide" evidence="3">
    <location>
        <begin position="1"/>
        <end position="22"/>
    </location>
</feature>
<evidence type="ECO:0000256" key="3">
    <source>
        <dbReference type="SAM" id="SignalP"/>
    </source>
</evidence>
<feature type="region of interest" description="Disordered" evidence="1">
    <location>
        <begin position="235"/>
        <end position="334"/>
    </location>
</feature>
<protein>
    <submittedName>
        <fullName evidence="5">Uncharacterized protein LOC115217999 isoform X2</fullName>
    </submittedName>
</protein>
<feature type="region of interest" description="Disordered" evidence="1">
    <location>
        <begin position="456"/>
        <end position="476"/>
    </location>
</feature>
<organism evidence="4 5">
    <name type="scientific">Octopus sinensis</name>
    <name type="common">East Asian common octopus</name>
    <dbReference type="NCBI Taxonomy" id="2607531"/>
    <lineage>
        <taxon>Eukaryota</taxon>
        <taxon>Metazoa</taxon>
        <taxon>Spiralia</taxon>
        <taxon>Lophotrochozoa</taxon>
        <taxon>Mollusca</taxon>
        <taxon>Cephalopoda</taxon>
        <taxon>Coleoidea</taxon>
        <taxon>Octopodiformes</taxon>
        <taxon>Octopoda</taxon>
        <taxon>Incirrata</taxon>
        <taxon>Octopodidae</taxon>
        <taxon>Octopus</taxon>
    </lineage>
</organism>
<feature type="transmembrane region" description="Helical" evidence="2">
    <location>
        <begin position="183"/>
        <end position="203"/>
    </location>
</feature>
<keyword evidence="2" id="KW-0812">Transmembrane</keyword>
<evidence type="ECO:0000256" key="2">
    <source>
        <dbReference type="SAM" id="Phobius"/>
    </source>
</evidence>
<keyword evidence="2" id="KW-0472">Membrane</keyword>
<evidence type="ECO:0000313" key="5">
    <source>
        <dbReference type="RefSeq" id="XP_029643604.1"/>
    </source>
</evidence>
<dbReference type="Proteomes" id="UP000515154">
    <property type="component" value="Linkage group LG12"/>
</dbReference>
<feature type="compositionally biased region" description="Low complexity" evidence="1">
    <location>
        <begin position="463"/>
        <end position="472"/>
    </location>
</feature>
<keyword evidence="2" id="KW-1133">Transmembrane helix</keyword>
<dbReference type="AlphaFoldDB" id="A0A6P7SYW6"/>
<feature type="compositionally biased region" description="Polar residues" evidence="1">
    <location>
        <begin position="147"/>
        <end position="164"/>
    </location>
</feature>
<feature type="chain" id="PRO_5027730644" evidence="3">
    <location>
        <begin position="23"/>
        <end position="660"/>
    </location>
</feature>
<accession>A0A6P7SYW6</accession>
<feature type="region of interest" description="Disordered" evidence="1">
    <location>
        <begin position="614"/>
        <end position="660"/>
    </location>
</feature>
<reference evidence="5" key="1">
    <citation type="submission" date="2025-08" db="UniProtKB">
        <authorList>
            <consortium name="RefSeq"/>
        </authorList>
    </citation>
    <scope>IDENTIFICATION</scope>
</reference>
<dbReference type="RefSeq" id="XP_029643604.1">
    <property type="nucleotide sequence ID" value="XM_029787744.2"/>
</dbReference>
<feature type="region of interest" description="Disordered" evidence="1">
    <location>
        <begin position="113"/>
        <end position="133"/>
    </location>
</feature>
<evidence type="ECO:0000313" key="4">
    <source>
        <dbReference type="Proteomes" id="UP000515154"/>
    </source>
</evidence>
<name>A0A6P7SYW6_9MOLL</name>
<keyword evidence="3" id="KW-0732">Signal</keyword>
<feature type="compositionally biased region" description="Low complexity" evidence="1">
    <location>
        <begin position="627"/>
        <end position="643"/>
    </location>
</feature>
<evidence type="ECO:0000256" key="1">
    <source>
        <dbReference type="SAM" id="MobiDB-lite"/>
    </source>
</evidence>
<proteinExistence type="predicted"/>
<feature type="compositionally biased region" description="Polar residues" evidence="1">
    <location>
        <begin position="260"/>
        <end position="278"/>
    </location>
</feature>
<gene>
    <name evidence="5" type="primary">LOC115217999</name>
</gene>
<keyword evidence="4" id="KW-1185">Reference proteome</keyword>
<sequence length="660" mass="71125">MIITGSFSIGLLLCSLIPCAGTVDSLIQYTSTSSPNQMPDLSTERSRVQTRAVKDDKNVELYFAITKMLEQLNVLSPNAKSCYILKKVEPTNVKPAVDKTVEIRLVFSVASAQSSSSGNNKPKEDSNNSNRNSSECKKLLALSMQQSPLGSNSGANDSVNNSAGLSAPHTEYGNESGLSRTQMFIIVTCSSVIGLFFLVAAIIRIRNYVHRLREEQAIAKRPTFRSCNVALRNSTGSSELLRRETGSSASPSKVEDERNSGNGNSIQNSPKQTASTDNPMYLITPQMPQADDKTAAVQSPASSIKYIDEDDTSKKGYETDEAEDEGESESKPLLASEVANSKDNDSKESNVAPVQFGNSLAFENFPNNNNANTTEENVNEDLADMASEDATSLNQIPVSNANIASPDIAWLEQAVEDSTLGSVTAGLTQSDSSLSSSNKFYSYGTGQLEYVSPYQGPSGEYASSSSISSPSSEKGPHVLYQPILPGKTNDGSSNVSPAFRDNIDDNVLDNEQEIINLHPSLLDSNIDQTIVTDTDIFIDNIADDEDLCTDNNNPTDNFNNLPCNMIISSEQDSRKENSDSCVVMDVEGNYTHPTNDFISCNVSPAAKINTENQPQIDTEDENPCEHTTSSLPPSPTSSTRSTPGIMGTLPPMATGESEML</sequence>